<gene>
    <name evidence="1" type="ORF">D7W81_11090</name>
</gene>
<reference evidence="2" key="1">
    <citation type="submission" date="2018-09" db="EMBL/GenBank/DDBJ databases">
        <authorList>
            <person name="Livingstone P.G."/>
            <person name="Whitworth D.E."/>
        </authorList>
    </citation>
    <scope>NUCLEOTIDE SEQUENCE [LARGE SCALE GENOMIC DNA]</scope>
    <source>
        <strain evidence="2">AB050A</strain>
    </source>
</reference>
<keyword evidence="2" id="KW-1185">Reference proteome</keyword>
<sequence>MDARAELLDFRAGLGLLAQGLHEAAPGQGLALLQRWGDGLARIRHLRVRGRQARLGRGRR</sequence>
<dbReference type="EMBL" id="RAWK01000053">
    <property type="protein sequence ID" value="RKH69408.1"/>
    <property type="molecule type" value="Genomic_DNA"/>
</dbReference>
<name>A0A3A8QNL5_9BACT</name>
<evidence type="ECO:0000313" key="2">
    <source>
        <dbReference type="Proteomes" id="UP000267003"/>
    </source>
</evidence>
<comment type="caution">
    <text evidence="1">The sequence shown here is derived from an EMBL/GenBank/DDBJ whole genome shotgun (WGS) entry which is preliminary data.</text>
</comment>
<dbReference type="Proteomes" id="UP000267003">
    <property type="component" value="Unassembled WGS sequence"/>
</dbReference>
<accession>A0A3A8QNL5</accession>
<protein>
    <submittedName>
        <fullName evidence="1">Uncharacterized protein</fullName>
    </submittedName>
</protein>
<dbReference type="AlphaFoldDB" id="A0A3A8QNL5"/>
<proteinExistence type="predicted"/>
<evidence type="ECO:0000313" key="1">
    <source>
        <dbReference type="EMBL" id="RKH69408.1"/>
    </source>
</evidence>
<organism evidence="1 2">
    <name type="scientific">Corallococcus aberystwythensis</name>
    <dbReference type="NCBI Taxonomy" id="2316722"/>
    <lineage>
        <taxon>Bacteria</taxon>
        <taxon>Pseudomonadati</taxon>
        <taxon>Myxococcota</taxon>
        <taxon>Myxococcia</taxon>
        <taxon>Myxococcales</taxon>
        <taxon>Cystobacterineae</taxon>
        <taxon>Myxococcaceae</taxon>
        <taxon>Corallococcus</taxon>
    </lineage>
</organism>